<dbReference type="Pfam" id="PF09375">
    <property type="entry name" value="Peptidase_M75"/>
    <property type="match status" value="1"/>
</dbReference>
<evidence type="ECO:0000256" key="3">
    <source>
        <dbReference type="SAM" id="SignalP"/>
    </source>
</evidence>
<evidence type="ECO:0000259" key="4">
    <source>
        <dbReference type="Pfam" id="PF09375"/>
    </source>
</evidence>
<dbReference type="RefSeq" id="WP_076733587.1">
    <property type="nucleotide sequence ID" value="NZ_CP019352.1"/>
</dbReference>
<dbReference type="PROSITE" id="PS51257">
    <property type="entry name" value="PROKAR_LIPOPROTEIN"/>
    <property type="match status" value="1"/>
</dbReference>
<dbReference type="InterPro" id="IPR018976">
    <property type="entry name" value="Imelysin-like"/>
</dbReference>
<dbReference type="AlphaFoldDB" id="A0AAC9LKW2"/>
<dbReference type="InterPro" id="IPR034984">
    <property type="entry name" value="Imelysin-like_IPPA"/>
</dbReference>
<feature type="signal peptide" evidence="3">
    <location>
        <begin position="1"/>
        <end position="21"/>
    </location>
</feature>
<evidence type="ECO:0000313" key="5">
    <source>
        <dbReference type="EMBL" id="APY00681.1"/>
    </source>
</evidence>
<evidence type="ECO:0000256" key="2">
    <source>
        <dbReference type="ARBA" id="ARBA00022729"/>
    </source>
</evidence>
<feature type="chain" id="PRO_5042050358" evidence="3">
    <location>
        <begin position="22"/>
        <end position="365"/>
    </location>
</feature>
<proteinExistence type="predicted"/>
<accession>A0AAC9LKW2</accession>
<dbReference type="KEGG" id="lvn:BWR22_10275"/>
<comment type="subcellular location">
    <subcellularLocation>
        <location evidence="1">Cell envelope</location>
    </subcellularLocation>
</comment>
<keyword evidence="2 3" id="KW-0732">Signal</keyword>
<evidence type="ECO:0000256" key="1">
    <source>
        <dbReference type="ARBA" id="ARBA00004196"/>
    </source>
</evidence>
<dbReference type="EMBL" id="CP019352">
    <property type="protein sequence ID" value="APY00681.1"/>
    <property type="molecule type" value="Genomic_DNA"/>
</dbReference>
<feature type="domain" description="Imelysin-like" evidence="4">
    <location>
        <begin position="48"/>
        <end position="338"/>
    </location>
</feature>
<dbReference type="Gene3D" id="1.20.1420.20">
    <property type="entry name" value="M75 peptidase, HXXE motif"/>
    <property type="match status" value="1"/>
</dbReference>
<evidence type="ECO:0000313" key="6">
    <source>
        <dbReference type="Proteomes" id="UP000187506"/>
    </source>
</evidence>
<organism evidence="5 6">
    <name type="scientific">Lacinutrix venerupis</name>
    <dbReference type="NCBI Taxonomy" id="1486034"/>
    <lineage>
        <taxon>Bacteria</taxon>
        <taxon>Pseudomonadati</taxon>
        <taxon>Bacteroidota</taxon>
        <taxon>Flavobacteriia</taxon>
        <taxon>Flavobacteriales</taxon>
        <taxon>Flavobacteriaceae</taxon>
        <taxon>Lacinutrix</taxon>
    </lineage>
</organism>
<dbReference type="CDD" id="cd14659">
    <property type="entry name" value="Imelysin-like_IPPA"/>
    <property type="match status" value="1"/>
</dbReference>
<gene>
    <name evidence="5" type="ORF">BWR22_10275</name>
</gene>
<sequence>MFKRILIVVLIAAAIFACSSSDDSNSGSVTNDTYNRTAMLTNIADNIIIPGYQNLSAELSTLVDSKNVFVANVNQTNLEALRTNWFNAYQSFQAVQMFQIGKAEEILFEEQMNIYPTNTTDIENNIANGNYDLSSVNNNDAVGFPAVDYMLYGVADNDAAILTTLSNTNYSTYLSDLIDRMQTLTNTVLTDWTSGYRDNYITNTANVASGAVNQTLNAYIFYYEKRLRADKVGIPAGVFSSTALPSKVEALYKEEDSKTLLLEALNSVQDVFNGKAINSDAEGESYKNYLIALDRNDLAEVINNRFDAARTKIEALNTNFKSQIETDNTKMTEAYDAIQLAVVSLKSDMISVFNISIAFEDNDGD</sequence>
<keyword evidence="6" id="KW-1185">Reference proteome</keyword>
<dbReference type="GO" id="GO:0030313">
    <property type="term" value="C:cell envelope"/>
    <property type="evidence" value="ECO:0007669"/>
    <property type="project" value="UniProtKB-SubCell"/>
</dbReference>
<dbReference type="InterPro" id="IPR038352">
    <property type="entry name" value="Imelysin_sf"/>
</dbReference>
<reference evidence="5 6" key="1">
    <citation type="submission" date="2017-01" db="EMBL/GenBank/DDBJ databases">
        <title>Complete genome of Lacinutrix venerupis DOK2-8 isolated from seawater in Dokdo.</title>
        <authorList>
            <person name="Chi W.-J."/>
            <person name="Kim J.H."/>
        </authorList>
    </citation>
    <scope>NUCLEOTIDE SEQUENCE [LARGE SCALE GENOMIC DNA]</scope>
    <source>
        <strain evidence="5 6">DOK2-8</strain>
    </source>
</reference>
<dbReference type="Proteomes" id="UP000187506">
    <property type="component" value="Chromosome"/>
</dbReference>
<name>A0AAC9LKW2_9FLAO</name>
<protein>
    <submittedName>
        <fullName evidence="5">Peptidase M75 superfamily protein</fullName>
    </submittedName>
</protein>